<reference evidence="1" key="2">
    <citation type="submission" date="2022-07" db="EMBL/GenBank/DDBJ databases">
        <authorList>
            <person name="Goncalves M.F.M."/>
            <person name="Hilario S."/>
            <person name="Van De Peer Y."/>
            <person name="Esteves A.C."/>
            <person name="Alves A."/>
        </authorList>
    </citation>
    <scope>NUCLEOTIDE SEQUENCE</scope>
    <source>
        <strain evidence="1">MUM 19.33</strain>
    </source>
</reference>
<dbReference type="Proteomes" id="UP001055219">
    <property type="component" value="Unassembled WGS sequence"/>
</dbReference>
<reference evidence="1" key="1">
    <citation type="journal article" date="2021" name="J Fungi (Basel)">
        <title>Genomic and Metabolomic Analyses of the Marine Fungus Emericellopsis cladophorae: Insights into Saltwater Adaptability Mechanisms and Its Biosynthetic Potential.</title>
        <authorList>
            <person name="Goncalves M.F.M."/>
            <person name="Hilario S."/>
            <person name="Van de Peer Y."/>
            <person name="Esteves A.C."/>
            <person name="Alves A."/>
        </authorList>
    </citation>
    <scope>NUCLEOTIDE SEQUENCE</scope>
    <source>
        <strain evidence="1">MUM 19.33</strain>
    </source>
</reference>
<comment type="caution">
    <text evidence="1">The sequence shown here is derived from an EMBL/GenBank/DDBJ whole genome shotgun (WGS) entry which is preliminary data.</text>
</comment>
<keyword evidence="2" id="KW-1185">Reference proteome</keyword>
<accession>A0A9P9XUD4</accession>
<evidence type="ECO:0000313" key="2">
    <source>
        <dbReference type="Proteomes" id="UP001055219"/>
    </source>
</evidence>
<dbReference type="GeneID" id="75827260"/>
<proteinExistence type="predicted"/>
<protein>
    <submittedName>
        <fullName evidence="1">Uncharacterized protein</fullName>
    </submittedName>
</protein>
<sequence>MAETAGTAGSAATPDQSLGAFPFTVPKLTGAENYDEWKNAILMVAGGMALKRYLVEAIPAASRDERINNRAQTLVYTNITTIVQHQNPADTIDDLMSELFDMKREKFDSLRSFLDRFQYL</sequence>
<dbReference type="RefSeq" id="XP_051358425.1">
    <property type="nucleotide sequence ID" value="XM_051510701.1"/>
</dbReference>
<dbReference type="AlphaFoldDB" id="A0A9P9XUD4"/>
<dbReference type="EMBL" id="JAGIXG020000188">
    <property type="protein sequence ID" value="KAI6777569.1"/>
    <property type="molecule type" value="Genomic_DNA"/>
</dbReference>
<evidence type="ECO:0000313" key="1">
    <source>
        <dbReference type="EMBL" id="KAI6777569.1"/>
    </source>
</evidence>
<gene>
    <name evidence="1" type="ORF">J7T54_000741</name>
</gene>
<organism evidence="1 2">
    <name type="scientific">Emericellopsis cladophorae</name>
    <dbReference type="NCBI Taxonomy" id="2686198"/>
    <lineage>
        <taxon>Eukaryota</taxon>
        <taxon>Fungi</taxon>
        <taxon>Dikarya</taxon>
        <taxon>Ascomycota</taxon>
        <taxon>Pezizomycotina</taxon>
        <taxon>Sordariomycetes</taxon>
        <taxon>Hypocreomycetidae</taxon>
        <taxon>Hypocreales</taxon>
        <taxon>Bionectriaceae</taxon>
        <taxon>Emericellopsis</taxon>
    </lineage>
</organism>
<name>A0A9P9XUD4_9HYPO</name>